<dbReference type="AlphaFoldDB" id="R8W4A6"/>
<keyword evidence="2" id="KW-1185">Reference proteome</keyword>
<dbReference type="OrthoDB" id="9804309at2"/>
<dbReference type="eggNOG" id="ENOG50331CJ">
    <property type="taxonomic scope" value="Bacteria"/>
</dbReference>
<dbReference type="HOGENOM" id="CLU_488073_0_0_9"/>
<reference evidence="1 2" key="1">
    <citation type="submission" date="2013-01" db="EMBL/GenBank/DDBJ databases">
        <title>The Genome Sequence of Butyricicoccus pullicaecorum 1.2.</title>
        <authorList>
            <consortium name="The Broad Institute Genome Sequencing Platform"/>
            <person name="Earl A."/>
            <person name="Ward D."/>
            <person name="Feldgarden M."/>
            <person name="Gevers D."/>
            <person name="Van Immerseel F."/>
            <person name="Eeckhaut V."/>
            <person name="Walker B."/>
            <person name="Young S.K."/>
            <person name="Zeng Q."/>
            <person name="Gargeya S."/>
            <person name="Fitzgerald M."/>
            <person name="Haas B."/>
            <person name="Abouelleil A."/>
            <person name="Alvarado L."/>
            <person name="Arachchi H.M."/>
            <person name="Berlin A.M."/>
            <person name="Chapman S.B."/>
            <person name="Dewar J."/>
            <person name="Goldberg J."/>
            <person name="Griggs A."/>
            <person name="Gujja S."/>
            <person name="Hansen M."/>
            <person name="Howarth C."/>
            <person name="Imamovic A."/>
            <person name="Larimer J."/>
            <person name="McCowan C."/>
            <person name="Murphy C."/>
            <person name="Neiman D."/>
            <person name="Pearson M."/>
            <person name="Priest M."/>
            <person name="Roberts A."/>
            <person name="Saif S."/>
            <person name="Shea T."/>
            <person name="Sisk P."/>
            <person name="Sykes S."/>
            <person name="Wortman J."/>
            <person name="Nusbaum C."/>
            <person name="Birren B."/>
        </authorList>
    </citation>
    <scope>NUCLEOTIDE SEQUENCE [LARGE SCALE GENOMIC DNA]</scope>
    <source>
        <strain evidence="1 2">1.2</strain>
    </source>
</reference>
<organism evidence="1 2">
    <name type="scientific">Butyricicoccus pullicaecorum 1.2</name>
    <dbReference type="NCBI Taxonomy" id="1203606"/>
    <lineage>
        <taxon>Bacteria</taxon>
        <taxon>Bacillati</taxon>
        <taxon>Bacillota</taxon>
        <taxon>Clostridia</taxon>
        <taxon>Eubacteriales</taxon>
        <taxon>Butyricicoccaceae</taxon>
        <taxon>Butyricicoccus</taxon>
    </lineage>
</organism>
<sequence length="558" mass="63789">MDMSELIERTKQNIWQAISDYGKHTDQTSVMDDCTANFVNQLASDSCYAKQELRELFSKSPVWDANLDALVINGTRTHDPDPDRIYSLGTDILSEAIYRTDNRNLIYEAIRFFYDPNYEEQGIAAIKQLAPKAYAPNKKKSRVFKALCQALGVADETAGSDFQRLYAQFADELTSKKIGFKLYVSINPAHFITMSNPKGDHRGTTLTSCHSFNSTEYEYNNGCTGYARDKVSFIAFTVADPADKETLNNRKTTRQVFAYKPGNGLLLQSRMYNTSGGVYGASEDSKLYRDLIQREISMLENVPNLWKTYPTVGEKSFCVERGDGFGGYPDWEYENFDGKVSIRADHEEDFRSLVVGSYGLCVSCGCETSYGVYCEDCKDGRGGNYCECCEGYVDEELYSVRDRRGNWIEVCEDCRDENFAYCECCGEYWPNDCITEIDDRYYCDSCRDEYCSECYECEDYHHTDNMTEVVNARGDEVLVCEDCRDRYYEQCEGCGEYHIREEMTFVTLRDGDHAYVCEDCMDSYEICPHCDTMIERCEDGTCPECGAVIDEKEEDEAV</sequence>
<name>R8W4A6_9FIRM</name>
<dbReference type="EMBL" id="AQOB01000002">
    <property type="protein sequence ID" value="EOQ39534.1"/>
    <property type="molecule type" value="Genomic_DNA"/>
</dbReference>
<protein>
    <submittedName>
        <fullName evidence="1">Uncharacterized protein</fullName>
    </submittedName>
</protein>
<evidence type="ECO:0000313" key="2">
    <source>
        <dbReference type="Proteomes" id="UP000013981"/>
    </source>
</evidence>
<dbReference type="Proteomes" id="UP000013981">
    <property type="component" value="Unassembled WGS sequence"/>
</dbReference>
<dbReference type="RefSeq" id="WP_016146437.1">
    <property type="nucleotide sequence ID" value="NZ_KB976103.1"/>
</dbReference>
<accession>R8W4A6</accession>
<dbReference type="PATRIC" id="fig|1203606.4.peg.210"/>
<comment type="caution">
    <text evidence="1">The sequence shown here is derived from an EMBL/GenBank/DDBJ whole genome shotgun (WGS) entry which is preliminary data.</text>
</comment>
<evidence type="ECO:0000313" key="1">
    <source>
        <dbReference type="EMBL" id="EOQ39534.1"/>
    </source>
</evidence>
<proteinExistence type="predicted"/>
<gene>
    <name evidence="1" type="ORF">HMPREF1526_00228</name>
</gene>